<dbReference type="Pfam" id="PF00891">
    <property type="entry name" value="Methyltransf_2"/>
    <property type="match status" value="1"/>
</dbReference>
<dbReference type="CDD" id="cd02440">
    <property type="entry name" value="AdoMet_MTases"/>
    <property type="match status" value="1"/>
</dbReference>
<comment type="caution">
    <text evidence="7">The sequence shown here is derived from an EMBL/GenBank/DDBJ whole genome shotgun (WGS) entry which is preliminary data.</text>
</comment>
<dbReference type="SUPFAM" id="SSF46785">
    <property type="entry name" value="Winged helix' DNA-binding domain"/>
    <property type="match status" value="1"/>
</dbReference>
<dbReference type="PANTHER" id="PTHR43712">
    <property type="entry name" value="PUTATIVE (AFU_ORTHOLOGUE AFUA_4G14580)-RELATED"/>
    <property type="match status" value="1"/>
</dbReference>
<dbReference type="PIRSF" id="PIRSF005739">
    <property type="entry name" value="O-mtase"/>
    <property type="match status" value="1"/>
</dbReference>
<organism evidence="7 8">
    <name type="scientific">Candidatus Desulfatibia profunda</name>
    <dbReference type="NCBI Taxonomy" id="2841695"/>
    <lineage>
        <taxon>Bacteria</taxon>
        <taxon>Pseudomonadati</taxon>
        <taxon>Thermodesulfobacteriota</taxon>
        <taxon>Desulfobacteria</taxon>
        <taxon>Desulfobacterales</taxon>
        <taxon>Desulfobacterales incertae sedis</taxon>
        <taxon>Candidatus Desulfatibia</taxon>
    </lineage>
</organism>
<reference evidence="7 8" key="1">
    <citation type="submission" date="2020-08" db="EMBL/GenBank/DDBJ databases">
        <title>Bridging the membrane lipid divide: bacteria of the FCB group superphylum have the potential to synthesize archaeal ether lipids.</title>
        <authorList>
            <person name="Villanueva L."/>
            <person name="Von Meijenfeldt F.A.B."/>
            <person name="Westbye A.B."/>
            <person name="Yadav S."/>
            <person name="Hopmans E.C."/>
            <person name="Dutilh B.E."/>
            <person name="Sinninghe Damste J.S."/>
        </authorList>
    </citation>
    <scope>NUCLEOTIDE SEQUENCE [LARGE SCALE GENOMIC DNA]</scope>
    <source>
        <strain evidence="7">NIOZ-UU30</strain>
    </source>
</reference>
<evidence type="ECO:0000259" key="6">
    <source>
        <dbReference type="Pfam" id="PF08100"/>
    </source>
</evidence>
<keyword evidence="1 7" id="KW-0489">Methyltransferase</keyword>
<dbReference type="PROSITE" id="PS51683">
    <property type="entry name" value="SAM_OMT_II"/>
    <property type="match status" value="1"/>
</dbReference>
<evidence type="ECO:0000313" key="8">
    <source>
        <dbReference type="Proteomes" id="UP000603434"/>
    </source>
</evidence>
<dbReference type="InterPro" id="IPR001077">
    <property type="entry name" value="COMT_C"/>
</dbReference>
<feature type="active site" description="Proton acceptor" evidence="4">
    <location>
        <position position="238"/>
    </location>
</feature>
<evidence type="ECO:0000259" key="5">
    <source>
        <dbReference type="Pfam" id="PF00891"/>
    </source>
</evidence>
<evidence type="ECO:0000256" key="4">
    <source>
        <dbReference type="PIRSR" id="PIRSR005739-1"/>
    </source>
</evidence>
<dbReference type="InterPro" id="IPR012967">
    <property type="entry name" value="COMT_dimerisation"/>
</dbReference>
<sequence length="333" mass="36879">MTTPELTPGPLMELSGRYWETCTLHAGVKLDIFTIIGSDELTSDDVAQKIGADKRAVEMLLNALAAMNLLDKNNHGYCNTPISKSFLVKDSPRYVGHIIRHHHHLVESWAQLDAAIQTGQPVRTRVSFDDEDRRESFLLGMFNIAMGLAPVIVPLIDLSGRRHFLDLGGGPGTYAIQFCLKNKQLKATIYDLPTTRPFAEKTIAKFGLTDRIDFKDIDYLEDDIKGAYDVAWLSQILHGEGPEDCRRIINKAVSALEPGGLILIHEFILNNTMDGPLFPALFSLNMLLGTSSGQSYSEEQIMGMLSDAGVGELRRIYFESPNDSSIIAGIVKK</sequence>
<dbReference type="Pfam" id="PF08100">
    <property type="entry name" value="Dimerisation"/>
    <property type="match status" value="1"/>
</dbReference>
<gene>
    <name evidence="7" type="ORF">H8E23_03760</name>
</gene>
<dbReference type="InterPro" id="IPR016461">
    <property type="entry name" value="COMT-like"/>
</dbReference>
<dbReference type="SUPFAM" id="SSF53335">
    <property type="entry name" value="S-adenosyl-L-methionine-dependent methyltransferases"/>
    <property type="match status" value="1"/>
</dbReference>
<keyword evidence="3" id="KW-0949">S-adenosyl-L-methionine</keyword>
<dbReference type="InterPro" id="IPR036390">
    <property type="entry name" value="WH_DNA-bd_sf"/>
</dbReference>
<dbReference type="Gene3D" id="3.40.50.150">
    <property type="entry name" value="Vaccinia Virus protein VP39"/>
    <property type="match status" value="1"/>
</dbReference>
<name>A0A8J6NUI8_9BACT</name>
<dbReference type="InterPro" id="IPR036388">
    <property type="entry name" value="WH-like_DNA-bd_sf"/>
</dbReference>
<dbReference type="PANTHER" id="PTHR43712:SF2">
    <property type="entry name" value="O-METHYLTRANSFERASE CICE"/>
    <property type="match status" value="1"/>
</dbReference>
<evidence type="ECO:0000256" key="3">
    <source>
        <dbReference type="ARBA" id="ARBA00022691"/>
    </source>
</evidence>
<accession>A0A8J6NUI8</accession>
<dbReference type="Gene3D" id="1.10.10.10">
    <property type="entry name" value="Winged helix-like DNA-binding domain superfamily/Winged helix DNA-binding domain"/>
    <property type="match status" value="1"/>
</dbReference>
<dbReference type="GO" id="GO:0032259">
    <property type="term" value="P:methylation"/>
    <property type="evidence" value="ECO:0007669"/>
    <property type="project" value="UniProtKB-KW"/>
</dbReference>
<proteinExistence type="predicted"/>
<dbReference type="Proteomes" id="UP000603434">
    <property type="component" value="Unassembled WGS sequence"/>
</dbReference>
<dbReference type="InterPro" id="IPR029063">
    <property type="entry name" value="SAM-dependent_MTases_sf"/>
</dbReference>
<dbReference type="AlphaFoldDB" id="A0A8J6NUI8"/>
<protein>
    <submittedName>
        <fullName evidence="7">Methyltransferase</fullName>
    </submittedName>
</protein>
<keyword evidence="2" id="KW-0808">Transferase</keyword>
<evidence type="ECO:0000256" key="1">
    <source>
        <dbReference type="ARBA" id="ARBA00022603"/>
    </source>
</evidence>
<evidence type="ECO:0000256" key="2">
    <source>
        <dbReference type="ARBA" id="ARBA00022679"/>
    </source>
</evidence>
<dbReference type="GO" id="GO:0008171">
    <property type="term" value="F:O-methyltransferase activity"/>
    <property type="evidence" value="ECO:0007669"/>
    <property type="project" value="InterPro"/>
</dbReference>
<dbReference type="EMBL" id="JACNJH010000093">
    <property type="protein sequence ID" value="MBC8360496.1"/>
    <property type="molecule type" value="Genomic_DNA"/>
</dbReference>
<feature type="domain" description="O-methyltransferase C-terminal" evidence="5">
    <location>
        <begin position="127"/>
        <end position="309"/>
    </location>
</feature>
<evidence type="ECO:0000313" key="7">
    <source>
        <dbReference type="EMBL" id="MBC8360496.1"/>
    </source>
</evidence>
<dbReference type="GO" id="GO:0046983">
    <property type="term" value="F:protein dimerization activity"/>
    <property type="evidence" value="ECO:0007669"/>
    <property type="project" value="InterPro"/>
</dbReference>
<feature type="domain" description="O-methyltransferase dimerisation" evidence="6">
    <location>
        <begin position="12"/>
        <end position="88"/>
    </location>
</feature>